<feature type="compositionally biased region" description="Acidic residues" evidence="6">
    <location>
        <begin position="40"/>
        <end position="53"/>
    </location>
</feature>
<feature type="compositionally biased region" description="Pro residues" evidence="6">
    <location>
        <begin position="939"/>
        <end position="948"/>
    </location>
</feature>
<feature type="compositionally biased region" description="Acidic residues" evidence="6">
    <location>
        <begin position="592"/>
        <end position="608"/>
    </location>
</feature>
<keyword evidence="3 5" id="KW-0863">Zinc-finger</keyword>
<feature type="domain" description="C3H1-type" evidence="7">
    <location>
        <begin position="362"/>
        <end position="389"/>
    </location>
</feature>
<reference evidence="8" key="1">
    <citation type="submission" date="2013-04" db="EMBL/GenBank/DDBJ databases">
        <authorList>
            <person name="Qu J."/>
            <person name="Murali S.C."/>
            <person name="Bandaranaike D."/>
            <person name="Bellair M."/>
            <person name="Blankenburg K."/>
            <person name="Chao H."/>
            <person name="Dinh H."/>
            <person name="Doddapaneni H."/>
            <person name="Downs B."/>
            <person name="Dugan-Rocha S."/>
            <person name="Elkadiri S."/>
            <person name="Gnanaolivu R.D."/>
            <person name="Hernandez B."/>
            <person name="Javaid M."/>
            <person name="Jayaseelan J.C."/>
            <person name="Lee S."/>
            <person name="Li M."/>
            <person name="Ming W."/>
            <person name="Munidasa M."/>
            <person name="Muniz J."/>
            <person name="Nguyen L."/>
            <person name="Ongeri F."/>
            <person name="Osuji N."/>
            <person name="Pu L.-L."/>
            <person name="Puazo M."/>
            <person name="Qu C."/>
            <person name="Quiroz J."/>
            <person name="Raj R."/>
            <person name="Weissenberger G."/>
            <person name="Xin Y."/>
            <person name="Zou X."/>
            <person name="Han Y."/>
            <person name="Richards S."/>
            <person name="Worley K."/>
            <person name="Muzny D."/>
            <person name="Gibbs R."/>
        </authorList>
    </citation>
    <scope>NUCLEOTIDE SEQUENCE</scope>
    <source>
        <strain evidence="8">Sampled in the wild</strain>
    </source>
</reference>
<gene>
    <name evidence="8" type="ORF">J437_LFUL002011</name>
</gene>
<feature type="domain" description="C3H1-type" evidence="7">
    <location>
        <begin position="391"/>
        <end position="418"/>
    </location>
</feature>
<feature type="zinc finger region" description="C3H1-type" evidence="5">
    <location>
        <begin position="419"/>
        <end position="442"/>
    </location>
</feature>
<proteinExistence type="predicted"/>
<feature type="compositionally biased region" description="Basic residues" evidence="6">
    <location>
        <begin position="150"/>
        <end position="159"/>
    </location>
</feature>
<dbReference type="PROSITE" id="PS50103">
    <property type="entry name" value="ZF_C3H1"/>
    <property type="match status" value="3"/>
</dbReference>
<feature type="zinc finger region" description="C3H1-type" evidence="5">
    <location>
        <begin position="362"/>
        <end position="389"/>
    </location>
</feature>
<evidence type="ECO:0000256" key="6">
    <source>
        <dbReference type="SAM" id="MobiDB-lite"/>
    </source>
</evidence>
<name>A0A8K0JZC9_LADFU</name>
<evidence type="ECO:0000256" key="2">
    <source>
        <dbReference type="ARBA" id="ARBA00022737"/>
    </source>
</evidence>
<dbReference type="SUPFAM" id="SSF90229">
    <property type="entry name" value="CCCH zinc finger"/>
    <property type="match status" value="3"/>
</dbReference>
<feature type="non-terminal residue" evidence="8">
    <location>
        <position position="1"/>
    </location>
</feature>
<dbReference type="Pfam" id="PF00642">
    <property type="entry name" value="zf-CCCH"/>
    <property type="match status" value="1"/>
</dbReference>
<feature type="compositionally biased region" description="Basic and acidic residues" evidence="6">
    <location>
        <begin position="464"/>
        <end position="498"/>
    </location>
</feature>
<dbReference type="PANTHER" id="PTHR13119:SF12">
    <property type="entry name" value="PROTEIN SUPPRESSOR OF SABLE"/>
    <property type="match status" value="1"/>
</dbReference>
<feature type="compositionally biased region" description="Basic residues" evidence="6">
    <location>
        <begin position="193"/>
        <end position="219"/>
    </location>
</feature>
<dbReference type="SMART" id="SM00356">
    <property type="entry name" value="ZnF_C3H1"/>
    <property type="match status" value="3"/>
</dbReference>
<dbReference type="Gene3D" id="4.10.1000.10">
    <property type="entry name" value="Zinc finger, CCCH-type"/>
    <property type="match status" value="1"/>
</dbReference>
<dbReference type="EMBL" id="KZ308152">
    <property type="protein sequence ID" value="KAG8223063.1"/>
    <property type="molecule type" value="Genomic_DNA"/>
</dbReference>
<keyword evidence="1 5" id="KW-0479">Metal-binding</keyword>
<evidence type="ECO:0000256" key="1">
    <source>
        <dbReference type="ARBA" id="ARBA00022723"/>
    </source>
</evidence>
<dbReference type="InterPro" id="IPR045124">
    <property type="entry name" value="Su(sable)-like"/>
</dbReference>
<feature type="region of interest" description="Disordered" evidence="6">
    <location>
        <begin position="904"/>
        <end position="973"/>
    </location>
</feature>
<feature type="compositionally biased region" description="Polar residues" evidence="6">
    <location>
        <begin position="760"/>
        <end position="769"/>
    </location>
</feature>
<feature type="compositionally biased region" description="Basic and acidic residues" evidence="6">
    <location>
        <begin position="160"/>
        <end position="176"/>
    </location>
</feature>
<feature type="compositionally biased region" description="Basic residues" evidence="6">
    <location>
        <begin position="242"/>
        <end position="265"/>
    </location>
</feature>
<dbReference type="InterPro" id="IPR036855">
    <property type="entry name" value="Znf_CCCH_sf"/>
</dbReference>
<sequence length="1128" mass="124812">MEMQFLSRRMESQDSFRQTSFSFDLNENCELYLASFMADDLEDGEIPDEEDEVPQNVSSVAQAEDEKTEKSEGGGNTPIASDTLPISVSKEQTKIDDSKVPPSGINEKGSRRSSNEGVDMHSDDDSQRKKRKKKKRHRESDDDEKSRDVKRQKRRHHRKRDDENGERVSTKHPKGDGEEEEDDEEMMFVRGASPHHSKPRGSSSSHRHQHKHGRERHRSPLLQTPDFPAAFPENSQLNSNRTPHRHSNTHRRSRSPHNRPYRRISRSPTAGHEGGQFDDHYESYDSDYERDTPHYRRGVGRMEESRRGMEDRLGARKRRGGRGVVVENSPRGGGRGTGPGKRVRKDKRGGGRGDVSKPRRPERSGSICMFYMQGKCQKGDECPYSHDATPPRKLELCKFYLMDCCAKKDKCLYMHKDFPCKYYHTGMKCFSGDNCKFSHGPLDDCLKAILLKINIPMPDEVENGEVKGKEGGVKREEDDKATGSGEKREEGRMQRGLDVEESWLQKHGSGEEEKDDGDRQDEGRIEDEDEEEDDDEEDDGREGLGGGGKLSIVCDDEDEELKIAEKGGTDGEAEGDDDSLKKESGENTSEASEPDVSGDNEDEEEAQEKEENWYSSDEEAEDRSLTDVLKNLSKQPPSPAEKYGTPSGAAEKTENTSAPNENKLKIDAKVLESISLGDLSKISITPDISKLLSTIREGAAAAGNQSPQTSTASDSDSRPASRDPRRVVPRDPRQRSAASEVPRDPRTKPAMLSPRPQPTPQISFTTASMVSDHGDVDLRQLPEGDVDLRRGTVMPVVSSKRDTDLRSRQFGDTDLRRMPPGGEMGSLPFRPVPPPEPATEIDASINSHPPIPFKLIPVSPRESGSVYAKLPRALLPTPDNLSQNDPRMRKVLRLDEVQEESLPAVVTPTTSAPTTIGSPPPATTTPATPRIDPRRARPNNPPSPPKPVQAPVKDPRSVQTMSEMTPASTFTPDPRLAMRTVVPAESPLLKTPPILPSPHGMFLPNVNMGGVNMQNVNMGNVNTGNMNVGNVNMGNMNVGNVNMGNMMGTSQNVDNVGMMPMNVNSMSGEMPPRMGMVSGEERGGMNRGMGVRGALLMDPVPMEYDEYEEEDGEGGMYQDGGYGNAGMG</sequence>
<feature type="compositionally biased region" description="Polar residues" evidence="6">
    <location>
        <begin position="78"/>
        <end position="90"/>
    </location>
</feature>
<feature type="compositionally biased region" description="Basic residues" evidence="6">
    <location>
        <begin position="128"/>
        <end position="137"/>
    </location>
</feature>
<feature type="zinc finger region" description="C3H1-type" evidence="5">
    <location>
        <begin position="391"/>
        <end position="418"/>
    </location>
</feature>
<dbReference type="AlphaFoldDB" id="A0A8K0JZC9"/>
<feature type="region of interest" description="Disordered" evidence="6">
    <location>
        <begin position="40"/>
        <end position="362"/>
    </location>
</feature>
<feature type="region of interest" description="Disordered" evidence="6">
    <location>
        <begin position="698"/>
        <end position="781"/>
    </location>
</feature>
<evidence type="ECO:0000256" key="4">
    <source>
        <dbReference type="ARBA" id="ARBA00022833"/>
    </source>
</evidence>
<dbReference type="GO" id="GO:0045892">
    <property type="term" value="P:negative regulation of DNA-templated transcription"/>
    <property type="evidence" value="ECO:0007669"/>
    <property type="project" value="InterPro"/>
</dbReference>
<feature type="compositionally biased region" description="Acidic residues" evidence="6">
    <location>
        <begin position="524"/>
        <end position="540"/>
    </location>
</feature>
<evidence type="ECO:0000256" key="5">
    <source>
        <dbReference type="PROSITE-ProRule" id="PRU00723"/>
    </source>
</evidence>
<dbReference type="Proteomes" id="UP000792457">
    <property type="component" value="Unassembled WGS sequence"/>
</dbReference>
<feature type="compositionally biased region" description="Gly residues" evidence="6">
    <location>
        <begin position="1114"/>
        <end position="1128"/>
    </location>
</feature>
<feature type="compositionally biased region" description="Basic and acidic residues" evidence="6">
    <location>
        <begin position="275"/>
        <end position="314"/>
    </location>
</feature>
<dbReference type="InterPro" id="IPR000571">
    <property type="entry name" value="Znf_CCCH"/>
</dbReference>
<dbReference type="Gene3D" id="1.20.120.1350">
    <property type="entry name" value="Pneumovirus matrix protein 2 (M2), zinc-binding domain"/>
    <property type="match status" value="1"/>
</dbReference>
<organism evidence="8 9">
    <name type="scientific">Ladona fulva</name>
    <name type="common">Scarce chaser dragonfly</name>
    <name type="synonym">Libellula fulva</name>
    <dbReference type="NCBI Taxonomy" id="123851"/>
    <lineage>
        <taxon>Eukaryota</taxon>
        <taxon>Metazoa</taxon>
        <taxon>Ecdysozoa</taxon>
        <taxon>Arthropoda</taxon>
        <taxon>Hexapoda</taxon>
        <taxon>Insecta</taxon>
        <taxon>Pterygota</taxon>
        <taxon>Palaeoptera</taxon>
        <taxon>Odonata</taxon>
        <taxon>Epiprocta</taxon>
        <taxon>Anisoptera</taxon>
        <taxon>Libelluloidea</taxon>
        <taxon>Libellulidae</taxon>
        <taxon>Ladona</taxon>
    </lineage>
</organism>
<protein>
    <recommendedName>
        <fullName evidence="7">C3H1-type domain-containing protein</fullName>
    </recommendedName>
</protein>
<dbReference type="OrthoDB" id="411372at2759"/>
<evidence type="ECO:0000313" key="9">
    <source>
        <dbReference type="Proteomes" id="UP000792457"/>
    </source>
</evidence>
<keyword evidence="9" id="KW-1185">Reference proteome</keyword>
<reference evidence="8" key="2">
    <citation type="submission" date="2017-10" db="EMBL/GenBank/DDBJ databases">
        <title>Ladona fulva Genome sequencing and assembly.</title>
        <authorList>
            <person name="Murali S."/>
            <person name="Richards S."/>
            <person name="Bandaranaike D."/>
            <person name="Bellair M."/>
            <person name="Blankenburg K."/>
            <person name="Chao H."/>
            <person name="Dinh H."/>
            <person name="Doddapaneni H."/>
            <person name="Dugan-Rocha S."/>
            <person name="Elkadiri S."/>
            <person name="Gnanaolivu R."/>
            <person name="Hernandez B."/>
            <person name="Skinner E."/>
            <person name="Javaid M."/>
            <person name="Lee S."/>
            <person name="Li M."/>
            <person name="Ming W."/>
            <person name="Munidasa M."/>
            <person name="Muniz J."/>
            <person name="Nguyen L."/>
            <person name="Hughes D."/>
            <person name="Osuji N."/>
            <person name="Pu L.-L."/>
            <person name="Puazo M."/>
            <person name="Qu C."/>
            <person name="Quiroz J."/>
            <person name="Raj R."/>
            <person name="Weissenberger G."/>
            <person name="Xin Y."/>
            <person name="Zou X."/>
            <person name="Han Y."/>
            <person name="Worley K."/>
            <person name="Muzny D."/>
            <person name="Gibbs R."/>
        </authorList>
    </citation>
    <scope>NUCLEOTIDE SEQUENCE</scope>
    <source>
        <strain evidence="8">Sampled in the wild</strain>
    </source>
</reference>
<keyword evidence="2" id="KW-0677">Repeat</keyword>
<feature type="region of interest" description="Disordered" evidence="6">
    <location>
        <begin position="1109"/>
        <end position="1128"/>
    </location>
</feature>
<keyword evidence="4 5" id="KW-0862">Zinc</keyword>
<feature type="region of interest" description="Disordered" evidence="6">
    <location>
        <begin position="461"/>
        <end position="664"/>
    </location>
</feature>
<feature type="compositionally biased region" description="Basic and acidic residues" evidence="6">
    <location>
        <begin position="108"/>
        <end position="127"/>
    </location>
</feature>
<feature type="compositionally biased region" description="Basic and acidic residues" evidence="6">
    <location>
        <begin position="715"/>
        <end position="734"/>
    </location>
</feature>
<evidence type="ECO:0000313" key="8">
    <source>
        <dbReference type="EMBL" id="KAG8223063.1"/>
    </source>
</evidence>
<feature type="compositionally biased region" description="Low complexity" evidence="6">
    <location>
        <begin position="907"/>
        <end position="917"/>
    </location>
</feature>
<accession>A0A8K0JZC9</accession>
<feature type="compositionally biased region" description="Basic and acidic residues" evidence="6">
    <location>
        <begin position="508"/>
        <end position="523"/>
    </location>
</feature>
<evidence type="ECO:0000256" key="3">
    <source>
        <dbReference type="ARBA" id="ARBA00022771"/>
    </source>
</evidence>
<dbReference type="GO" id="GO:0003723">
    <property type="term" value="F:RNA binding"/>
    <property type="evidence" value="ECO:0007669"/>
    <property type="project" value="InterPro"/>
</dbReference>
<dbReference type="GO" id="GO:0005634">
    <property type="term" value="C:nucleus"/>
    <property type="evidence" value="ECO:0007669"/>
    <property type="project" value="TreeGrafter"/>
</dbReference>
<dbReference type="Pfam" id="PF14608">
    <property type="entry name" value="zf-CCCH_2"/>
    <property type="match status" value="2"/>
</dbReference>
<feature type="domain" description="C3H1-type" evidence="7">
    <location>
        <begin position="419"/>
        <end position="442"/>
    </location>
</feature>
<dbReference type="PANTHER" id="PTHR13119">
    <property type="entry name" value="ZINC FINGER CCCH DOMAIN-CONTAINING PROTEI"/>
    <property type="match status" value="1"/>
</dbReference>
<feature type="compositionally biased region" description="Basic and acidic residues" evidence="6">
    <location>
        <begin position="138"/>
        <end position="149"/>
    </location>
</feature>
<comment type="caution">
    <text evidence="8">The sequence shown here is derived from an EMBL/GenBank/DDBJ whole genome shotgun (WGS) entry which is preliminary data.</text>
</comment>
<feature type="compositionally biased region" description="Acidic residues" evidence="6">
    <location>
        <begin position="177"/>
        <end position="186"/>
    </location>
</feature>
<feature type="compositionally biased region" description="Basic and acidic residues" evidence="6">
    <location>
        <begin position="348"/>
        <end position="362"/>
    </location>
</feature>
<feature type="compositionally biased region" description="Basic and acidic residues" evidence="6">
    <location>
        <begin position="772"/>
        <end position="781"/>
    </location>
</feature>
<feature type="compositionally biased region" description="Polar residues" evidence="6">
    <location>
        <begin position="957"/>
        <end position="971"/>
    </location>
</feature>
<dbReference type="GO" id="GO:0008270">
    <property type="term" value="F:zinc ion binding"/>
    <property type="evidence" value="ECO:0007669"/>
    <property type="project" value="UniProtKB-KW"/>
</dbReference>
<evidence type="ECO:0000259" key="7">
    <source>
        <dbReference type="PROSITE" id="PS50103"/>
    </source>
</evidence>